<evidence type="ECO:0000313" key="5">
    <source>
        <dbReference type="EMBL" id="ECS3348999.1"/>
    </source>
</evidence>
<evidence type="ECO:0000313" key="7">
    <source>
        <dbReference type="EMBL" id="ECW4159760.1"/>
    </source>
</evidence>
<reference evidence="4" key="5">
    <citation type="submission" date="2018-09" db="EMBL/GenBank/DDBJ databases">
        <authorList>
            <person name="Ashton P.M."/>
            <person name="Dallman T."/>
            <person name="Nair S."/>
            <person name="De Pinna E."/>
            <person name="Peters T."/>
            <person name="Grant K."/>
        </authorList>
    </citation>
    <scope>NUCLEOTIDE SEQUENCE</scope>
    <source>
        <strain evidence="12">370004</strain>
        <strain evidence="4">596928</strain>
    </source>
</reference>
<accession>A0A3V7BXC0</accession>
<evidence type="ECO:0000313" key="17">
    <source>
        <dbReference type="EMBL" id="QBY65402.1"/>
    </source>
</evidence>
<evidence type="ECO:0000313" key="1">
    <source>
        <dbReference type="EMBL" id="EBM6342598.1"/>
    </source>
</evidence>
<evidence type="ECO:0000313" key="8">
    <source>
        <dbReference type="EMBL" id="ECW5627690.1"/>
    </source>
</evidence>
<evidence type="ECO:0000313" key="18">
    <source>
        <dbReference type="Proteomes" id="UP000295223"/>
    </source>
</evidence>
<reference evidence="5" key="3">
    <citation type="submission" date="2018-07" db="EMBL/GenBank/DDBJ databases">
        <authorList>
            <consortium name="NARMS: The National Antimicrobial Resistance Monitoring System"/>
        </authorList>
    </citation>
    <scope>NUCLEOTIDE SEQUENCE</scope>
    <source>
        <strain evidence="5">CVM N57491F</strain>
        <strain evidence="6">FSIS1605764</strain>
    </source>
</reference>
<dbReference type="EMBL" id="DAASTA010000005">
    <property type="protein sequence ID" value="HAE6897219.1"/>
    <property type="molecule type" value="Genomic_DNA"/>
</dbReference>
<gene>
    <name evidence="6" type="ORF">A0E85_02000</name>
    <name evidence="5" type="ORF">A3030_03700</name>
    <name evidence="7" type="ORF">AA192_11600</name>
    <name evidence="8" type="ORF">AE408_08415</name>
    <name evidence="1" type="ORF">AMA87_15345</name>
    <name evidence="9" type="ORF">AMB70_15995</name>
    <name evidence="3" type="ORF">ASA99_12125</name>
    <name evidence="10" type="ORF">B0986_10915</name>
    <name evidence="11" type="ORF">B6442_11610</name>
    <name evidence="12" type="ORF">CB523_17755</name>
    <name evidence="4" type="ORF">D5B89_19815</name>
    <name evidence="17" type="ORF">E5F22_23280</name>
    <name evidence="13" type="ORF">G2891_06595</name>
    <name evidence="14" type="ORF">G2907_07120</name>
    <name evidence="15" type="ORF">G4L31_000935</name>
    <name evidence="16" type="ORF">GNA61_002454</name>
    <name evidence="2" type="ORF">IL86_10145</name>
</gene>
<evidence type="ECO:0000313" key="4">
    <source>
        <dbReference type="EMBL" id="EBY5859913.1"/>
    </source>
</evidence>
<evidence type="ECO:0000313" key="15">
    <source>
        <dbReference type="EMBL" id="HAE6897219.1"/>
    </source>
</evidence>
<dbReference type="EMBL" id="AAKWVK010000004">
    <property type="protein sequence ID" value="ECW5627690.1"/>
    <property type="molecule type" value="Genomic_DNA"/>
</dbReference>
<evidence type="ECO:0000313" key="9">
    <source>
        <dbReference type="EMBL" id="ECW6305292.1"/>
    </source>
</evidence>
<reference evidence="10" key="4">
    <citation type="submission" date="2018-07" db="EMBL/GenBank/DDBJ databases">
        <authorList>
            <consortium name="PulseNet: The National Subtyping Network for Foodborne Disease Surveillance"/>
            <person name="Tarr C.L."/>
            <person name="Trees E."/>
            <person name="Katz L.S."/>
            <person name="Carleton-Romer H.A."/>
            <person name="Stroika S."/>
            <person name="Kucerova Z."/>
            <person name="Roache K.F."/>
            <person name="Sabol A.L."/>
            <person name="Besser J."/>
            <person name="Gerner-Smidt P."/>
        </authorList>
    </citation>
    <scope>NUCLEOTIDE SEQUENCE</scope>
    <source>
        <strain evidence="10">2017K-0051</strain>
    </source>
</reference>
<dbReference type="EMBL" id="DAAQTU010000003">
    <property type="protein sequence ID" value="HAE0843052.1"/>
    <property type="molecule type" value="Genomic_DNA"/>
</dbReference>
<dbReference type="EMBL" id="CP038593">
    <property type="protein sequence ID" value="QBY65402.1"/>
    <property type="molecule type" value="Genomic_DNA"/>
</dbReference>
<dbReference type="EMBL" id="AAMBKR010000006">
    <property type="protein sequence ID" value="EDF6265214.1"/>
    <property type="molecule type" value="Genomic_DNA"/>
</dbReference>
<dbReference type="EMBL" id="AAKXGG010000008">
    <property type="protein sequence ID" value="ECW6305292.1"/>
    <property type="molecule type" value="Genomic_DNA"/>
</dbReference>
<dbReference type="EMBL" id="AAHGYF010000008">
    <property type="protein sequence ID" value="EBV9741365.1"/>
    <property type="molecule type" value="Genomic_DNA"/>
</dbReference>
<evidence type="ECO:0000313" key="14">
    <source>
        <dbReference type="EMBL" id="HAE0843052.1"/>
    </source>
</evidence>
<evidence type="ECO:0000313" key="10">
    <source>
        <dbReference type="EMBL" id="EDF6265214.1"/>
    </source>
</evidence>
<reference evidence="17 18" key="6">
    <citation type="submission" date="2019-04" db="EMBL/GenBank/DDBJ databases">
        <title>Development of a multi-locus typing scheme for an Enterobacteriaceae linear plasmid that mediates inter-species transfer of flagella.</title>
        <authorList>
            <person name="Robertson J."/>
            <person name="Lin J."/>
            <person name="Wren-Hedegus A."/>
            <person name="Arya G."/>
            <person name="Carrillo C."/>
            <person name="Nash J.H.E."/>
        </authorList>
    </citation>
    <scope>NUCLEOTIDE SEQUENCE [LARGE SCALE GENOMIC DNA]</scope>
    <source>
        <strain evidence="17 18">SA20130280</strain>
    </source>
</reference>
<dbReference type="EMBL" id="AAGDFW010000024">
    <property type="protein sequence ID" value="EBM6342598.1"/>
    <property type="molecule type" value="Genomic_DNA"/>
</dbReference>
<dbReference type="EMBL" id="DAAQTQ010000002">
    <property type="protein sequence ID" value="HAE0815350.1"/>
    <property type="molecule type" value="Genomic_DNA"/>
</dbReference>
<dbReference type="EMBL" id="AAKJGI010000002">
    <property type="protein sequence ID" value="ECS3348999.1"/>
    <property type="molecule type" value="Genomic_DNA"/>
</dbReference>
<organism evidence="3">
    <name type="scientific">Salmonella senftenberg</name>
    <dbReference type="NCBI Taxonomy" id="28150"/>
    <lineage>
        <taxon>Bacteria</taxon>
        <taxon>Pseudomonadati</taxon>
        <taxon>Pseudomonadota</taxon>
        <taxon>Gammaproteobacteria</taxon>
        <taxon>Enterobacterales</taxon>
        <taxon>Enterobacteriaceae</taxon>
        <taxon>Salmonella</taxon>
    </lineage>
</organism>
<dbReference type="EMBL" id="DAATVH010000009">
    <property type="protein sequence ID" value="HAF0267012.1"/>
    <property type="molecule type" value="Genomic_DNA"/>
</dbReference>
<evidence type="ECO:0000313" key="13">
    <source>
        <dbReference type="EMBL" id="HAE0815350.1"/>
    </source>
</evidence>
<sequence>MIEIYLNDIDVDDIKHIRQSDDIEVFIPLESVGFSSSYFDLCDDYLEAIWAGERLASTCQHARAVSYYNRENHKSFIKLSLTKPNKKFHEALRDCIVLYKRYDDSLYSEPPLEYSKIIDAVLSIENDLDNFNIKVPALHDFYYANLIGGKYFEMMSDVPDEYRSEINKYPERALGFWKSAYSSKIGGRCYTSPDSWILPNTVDINNFFKVTEQNYNFESFIPSSIVVLKGVSYTTSNVIISYFPMNHYFKSKVCSSIELSRDEYRWPPDPFDWSNSTFTYSPYNNALREQIDHHSSLLSQKPTHEQCYVDPNGTLIIVDDGNFYHLLYDTAELNLSQIKNFNETLGEVLLSTGINIGFSAGLTYNWSEIDDEQFEQLCYDIIYSHPRFNNETIRKLGKSRSRDGGRDIQVYDIPTERLMEPKKWIFQCKLVTGAGSLSATKLTDVGDMLDSYDVEGFGVFTNTIIDATLYDKLDKVCSKRNVEQLNFSALEIEKELIRKPYIRMKYFK</sequence>
<evidence type="ECO:0000313" key="6">
    <source>
        <dbReference type="EMBL" id="ECU5900909.1"/>
    </source>
</evidence>
<evidence type="ECO:0000313" key="16">
    <source>
        <dbReference type="EMBL" id="HAF0267012.1"/>
    </source>
</evidence>
<dbReference type="EMBL" id="AAGEHA010000006">
    <property type="protein sequence ID" value="EBM9622904.1"/>
    <property type="molecule type" value="Genomic_DNA"/>
</dbReference>
<reference evidence="13" key="1">
    <citation type="journal article" date="2018" name="Genome Biol.">
        <title>SKESA: strategic k-mer extension for scrupulous assemblies.</title>
        <authorList>
            <person name="Souvorov A."/>
            <person name="Agarwala R."/>
            <person name="Lipman D.J."/>
        </authorList>
    </citation>
    <scope>NUCLEOTIDE SEQUENCE</scope>
    <source>
        <strain evidence="15">12-2288</strain>
        <strain evidence="16">NVSL 6673</strain>
        <strain evidence="13">Salmonella enterica</strain>
    </source>
</reference>
<dbReference type="EMBL" id="AAMIRR010000021">
    <property type="protein sequence ID" value="EDH7530647.1"/>
    <property type="molecule type" value="Genomic_DNA"/>
</dbReference>
<reference evidence="3" key="2">
    <citation type="submission" date="2018-07" db="EMBL/GenBank/DDBJ databases">
        <authorList>
            <consortium name="GenomeTrakr network: Whole genome sequencing for foodborne pathogen traceback"/>
        </authorList>
    </citation>
    <scope>NUCLEOTIDE SEQUENCE</scope>
    <source>
        <strain evidence="11">ADRDL-1057</strain>
        <strain evidence="8">FDA00002889</strain>
        <strain evidence="1">FDA00004931</strain>
        <strain evidence="9">FDA00005019</strain>
        <strain evidence="7">FDA00008985</strain>
        <strain evidence="2">NY-17539</strain>
        <strain evidence="3">WAPHL-SAL-A01132</strain>
    </source>
</reference>
<proteinExistence type="predicted"/>
<evidence type="ECO:0000313" key="2">
    <source>
        <dbReference type="EMBL" id="EBM9622904.1"/>
    </source>
</evidence>
<evidence type="ECO:0000313" key="11">
    <source>
        <dbReference type="EMBL" id="EDF8496719.1"/>
    </source>
</evidence>
<evidence type="ECO:0000313" key="3">
    <source>
        <dbReference type="EMBL" id="EBV9741365.1"/>
    </source>
</evidence>
<dbReference type="AlphaFoldDB" id="A0A3V7BXC0"/>
<evidence type="ECO:0000313" key="12">
    <source>
        <dbReference type="EMBL" id="EDH7530647.1"/>
    </source>
</evidence>
<dbReference type="RefSeq" id="WP_000570276.1">
    <property type="nucleotide sequence ID" value="NZ_CALPAB010000019.1"/>
</dbReference>
<dbReference type="EMBL" id="AAMCCN010000004">
    <property type="protein sequence ID" value="EDF8496719.1"/>
    <property type="molecule type" value="Genomic_DNA"/>
</dbReference>
<dbReference type="EMBL" id="AAKWII010000004">
    <property type="protein sequence ID" value="ECW4159760.1"/>
    <property type="molecule type" value="Genomic_DNA"/>
</dbReference>
<evidence type="ECO:0008006" key="19">
    <source>
        <dbReference type="Google" id="ProtNLM"/>
    </source>
</evidence>
<dbReference type="EMBL" id="AAHOLL010000021">
    <property type="protein sequence ID" value="EBY5859913.1"/>
    <property type="molecule type" value="Genomic_DNA"/>
</dbReference>
<name>A0A3V7BXC0_SALSE</name>
<dbReference type="Proteomes" id="UP000295223">
    <property type="component" value="Chromosome"/>
</dbReference>
<dbReference type="EMBL" id="AAKQKN010000001">
    <property type="protein sequence ID" value="ECU5900909.1"/>
    <property type="molecule type" value="Genomic_DNA"/>
</dbReference>
<protein>
    <recommendedName>
        <fullName evidence="19">Restriction endonuclease</fullName>
    </recommendedName>
</protein>
<reference evidence="13" key="7">
    <citation type="submission" date="2019-04" db="EMBL/GenBank/DDBJ databases">
        <authorList>
            <consortium name="NCBI Pathogen Detection Project"/>
        </authorList>
    </citation>
    <scope>NUCLEOTIDE SEQUENCE</scope>
    <source>
        <strain evidence="15">12-2288</strain>
        <strain evidence="16">NVSL 6673</strain>
        <strain evidence="13">Salmonella enterica</strain>
    </source>
</reference>